<dbReference type="Pfam" id="PF07833">
    <property type="entry name" value="Cu_amine_oxidN1"/>
    <property type="match status" value="1"/>
</dbReference>
<dbReference type="GO" id="GO:0005975">
    <property type="term" value="P:carbohydrate metabolic process"/>
    <property type="evidence" value="ECO:0007669"/>
    <property type="project" value="InterPro"/>
</dbReference>
<dbReference type="CDD" id="cd10917">
    <property type="entry name" value="CE4_NodB_like_6s_7s"/>
    <property type="match status" value="1"/>
</dbReference>
<gene>
    <name evidence="2" type="ordered locus">Clos_2816</name>
</gene>
<feature type="domain" description="NodB homology" evidence="1">
    <location>
        <begin position="285"/>
        <end position="462"/>
    </location>
</feature>
<dbReference type="InterPro" id="IPR011330">
    <property type="entry name" value="Glyco_hydro/deAcase_b/a-brl"/>
</dbReference>
<evidence type="ECO:0000259" key="1">
    <source>
        <dbReference type="PROSITE" id="PS51677"/>
    </source>
</evidence>
<keyword evidence="3" id="KW-1185">Reference proteome</keyword>
<dbReference type="GO" id="GO:0016810">
    <property type="term" value="F:hydrolase activity, acting on carbon-nitrogen (but not peptide) bonds"/>
    <property type="evidence" value="ECO:0007669"/>
    <property type="project" value="InterPro"/>
</dbReference>
<dbReference type="PANTHER" id="PTHR10587">
    <property type="entry name" value="GLYCOSYL TRANSFERASE-RELATED"/>
    <property type="match status" value="1"/>
</dbReference>
<dbReference type="RefSeq" id="WP_012160654.1">
    <property type="nucleotide sequence ID" value="NC_009922.1"/>
</dbReference>
<dbReference type="Gene3D" id="3.20.20.370">
    <property type="entry name" value="Glycoside hydrolase/deacetylase"/>
    <property type="match status" value="1"/>
</dbReference>
<protein>
    <submittedName>
        <fullName evidence="2">Polysaccharide deacetylase</fullName>
    </submittedName>
</protein>
<dbReference type="InterPro" id="IPR012854">
    <property type="entry name" value="Cu_amine_oxidase-like_N"/>
</dbReference>
<dbReference type="eggNOG" id="COG0726">
    <property type="taxonomic scope" value="Bacteria"/>
</dbReference>
<proteinExistence type="predicted"/>
<dbReference type="InterPro" id="IPR002509">
    <property type="entry name" value="NODB_dom"/>
</dbReference>
<dbReference type="KEGG" id="aoe:Clos_2816"/>
<dbReference type="InterPro" id="IPR050248">
    <property type="entry name" value="Polysacc_deacetylase_ArnD"/>
</dbReference>
<reference evidence="3" key="1">
    <citation type="submission" date="2007-10" db="EMBL/GenBank/DDBJ databases">
        <title>Complete genome of Alkaliphilus oremlandii OhILAs.</title>
        <authorList>
            <person name="Copeland A."/>
            <person name="Lucas S."/>
            <person name="Lapidus A."/>
            <person name="Barry K."/>
            <person name="Detter J.C."/>
            <person name="Glavina del Rio T."/>
            <person name="Hammon N."/>
            <person name="Israni S."/>
            <person name="Dalin E."/>
            <person name="Tice H."/>
            <person name="Pitluck S."/>
            <person name="Chain P."/>
            <person name="Malfatti S."/>
            <person name="Shin M."/>
            <person name="Vergez L."/>
            <person name="Schmutz J."/>
            <person name="Larimer F."/>
            <person name="Land M."/>
            <person name="Hauser L."/>
            <person name="Kyrpides N."/>
            <person name="Mikhailova N."/>
            <person name="Stolz J.F."/>
            <person name="Dawson A."/>
            <person name="Fisher E."/>
            <person name="Crable B."/>
            <person name="Perera E."/>
            <person name="Lisak J."/>
            <person name="Ranganathan M."/>
            <person name="Basu P."/>
            <person name="Richardson P."/>
        </authorList>
    </citation>
    <scope>NUCLEOTIDE SEQUENCE [LARGE SCALE GENOMIC DNA]</scope>
    <source>
        <strain evidence="3">OhILAs</strain>
    </source>
</reference>
<sequence>MKKRSIIIFSILILGLILFLTLRPEKDIELDTPEGEVELNIPEESDESTITFSNLHEKENFNAIHEANISTEERLEKSLNIYLNHVFVDVGYDWDGTIFVPIRSISESLNWAVRWIPERQMIQLAKENEEYYVAVVNLFGKAYIDIDTLEYSINLDTVFVSEGRMDIGTSNAIPWRHLDQKPKSLNFYINDMLMTKYAYEHENEIYVPTKILATSLGKVFRYNAEEGSVSIDGVEIDAILMDGIPYTNLASFEKVADLSPYHIRYDDLEKVKEGAVPVYKGTDTKKVALTFDDYIDEEVFPLLDVLDAHHVKGTFFIIGNTIDRNKDVLREIYRRGHIIANHTWEHLNNHSITEDEFRAQLISTQLVIQENIGILPNYYRPPGGFYNAKMLRIAKEVGLQTIMWSLNSNDALFDSKPAHIKETVLKGLANGSIIVMHTKRNSTIEALPEIIKRAKEKGYAFVTIDELINERSAMNETE</sequence>
<accession>A8MKL5</accession>
<dbReference type="STRING" id="350688.Clos_2816"/>
<dbReference type="HOGENOM" id="CLU_570668_0_0_9"/>
<evidence type="ECO:0000313" key="2">
    <source>
        <dbReference type="EMBL" id="ABW20347.1"/>
    </source>
</evidence>
<organism evidence="2 3">
    <name type="scientific">Alkaliphilus oremlandii (strain OhILAs)</name>
    <name type="common">Clostridium oremlandii (strain OhILAs)</name>
    <dbReference type="NCBI Taxonomy" id="350688"/>
    <lineage>
        <taxon>Bacteria</taxon>
        <taxon>Bacillati</taxon>
        <taxon>Bacillota</taxon>
        <taxon>Clostridia</taxon>
        <taxon>Peptostreptococcales</taxon>
        <taxon>Natronincolaceae</taxon>
        <taxon>Alkaliphilus</taxon>
    </lineage>
</organism>
<dbReference type="AlphaFoldDB" id="A8MKL5"/>
<name>A8MKL5_ALKOO</name>
<dbReference type="Proteomes" id="UP000000269">
    <property type="component" value="Chromosome"/>
</dbReference>
<evidence type="ECO:0000313" key="3">
    <source>
        <dbReference type="Proteomes" id="UP000000269"/>
    </source>
</evidence>
<dbReference type="PROSITE" id="PS51677">
    <property type="entry name" value="NODB"/>
    <property type="match status" value="1"/>
</dbReference>
<dbReference type="EMBL" id="CP000853">
    <property type="protein sequence ID" value="ABW20347.1"/>
    <property type="molecule type" value="Genomic_DNA"/>
</dbReference>
<dbReference type="Pfam" id="PF01522">
    <property type="entry name" value="Polysacc_deac_1"/>
    <property type="match status" value="1"/>
</dbReference>
<dbReference type="SUPFAM" id="SSF88713">
    <property type="entry name" value="Glycoside hydrolase/deacetylase"/>
    <property type="match status" value="1"/>
</dbReference>